<dbReference type="InterPro" id="IPR010982">
    <property type="entry name" value="Lambda_DNA-bd_dom_sf"/>
</dbReference>
<feature type="compositionally biased region" description="Basic and acidic residues" evidence="1">
    <location>
        <begin position="185"/>
        <end position="194"/>
    </location>
</feature>
<proteinExistence type="predicted"/>
<feature type="region of interest" description="Disordered" evidence="1">
    <location>
        <begin position="1"/>
        <end position="26"/>
    </location>
</feature>
<organism evidence="4">
    <name type="scientific">uncultured Desulfobacterium sp</name>
    <dbReference type="NCBI Taxonomy" id="201089"/>
    <lineage>
        <taxon>Bacteria</taxon>
        <taxon>Pseudomonadati</taxon>
        <taxon>Thermodesulfobacteriota</taxon>
        <taxon>Desulfobacteria</taxon>
        <taxon>Desulfobacterales</taxon>
        <taxon>Desulfobacteriaceae</taxon>
        <taxon>Desulfobacterium</taxon>
        <taxon>environmental samples</taxon>
    </lineage>
</organism>
<reference evidence="4" key="1">
    <citation type="submission" date="2018-01" db="EMBL/GenBank/DDBJ databases">
        <authorList>
            <person name="Regsiter A."/>
            <person name="William W."/>
        </authorList>
    </citation>
    <scope>NUCLEOTIDE SEQUENCE</scope>
    <source>
        <strain evidence="4">TRIP AH-1</strain>
    </source>
</reference>
<dbReference type="PANTHER" id="PTHR34475:SF1">
    <property type="entry name" value="CYTOSKELETON PROTEIN RODZ"/>
    <property type="match status" value="1"/>
</dbReference>
<dbReference type="InterPro" id="IPR050400">
    <property type="entry name" value="Bact_Cytoskel_RodZ"/>
</dbReference>
<feature type="region of interest" description="Disordered" evidence="1">
    <location>
        <begin position="169"/>
        <end position="194"/>
    </location>
</feature>
<dbReference type="Pfam" id="PF13413">
    <property type="entry name" value="HTH_25"/>
    <property type="match status" value="1"/>
</dbReference>
<protein>
    <recommendedName>
        <fullName evidence="3">Cytoskeleton protein RodZ-like C-terminal domain-containing protein</fullName>
    </recommendedName>
</protein>
<evidence type="ECO:0000259" key="3">
    <source>
        <dbReference type="Pfam" id="PF13464"/>
    </source>
</evidence>
<dbReference type="AlphaFoldDB" id="A0A445MWW2"/>
<dbReference type="PANTHER" id="PTHR34475">
    <property type="match status" value="1"/>
</dbReference>
<evidence type="ECO:0000313" key="4">
    <source>
        <dbReference type="EMBL" id="SPD73958.1"/>
    </source>
</evidence>
<keyword evidence="2" id="KW-0812">Transmembrane</keyword>
<keyword evidence="2" id="KW-0472">Membrane</keyword>
<sequence length="330" mass="36154">MKSEISHKQGAGSSEPEPADQGQEKAQPLLSIGALLREERQKKGLSLTKVSEITRLRPYIIESLENEAWDKLPPPAFVSGFVRSYGRALGLKEVMLLDMFHKACPVKADSPRPLTKPVRSKRPLIVLILVLLLAVAVGFALWKRGYINIKDILKINKAPEAVSLSVQPQGEVEVPNVQSPPAPAQEKEVSKETVPEAANNILQPNPAPAPVSQDVGQPKAVQEDVVVPASVATPAESPAAVPEQTLTLKANIREKTWMRVFVDEQEPREYMFMPNEYFVWNGKKGFELLIGNAAGIELDLNGQQIKTLGAPGQVIKLSLPSGYKREQAQD</sequence>
<feature type="transmembrane region" description="Helical" evidence="2">
    <location>
        <begin position="124"/>
        <end position="142"/>
    </location>
</feature>
<accession>A0A445MWW2</accession>
<gene>
    <name evidence="4" type="ORF">PITCH_A2030102</name>
</gene>
<keyword evidence="2" id="KW-1133">Transmembrane helix</keyword>
<evidence type="ECO:0000256" key="1">
    <source>
        <dbReference type="SAM" id="MobiDB-lite"/>
    </source>
</evidence>
<dbReference type="Pfam" id="PF13464">
    <property type="entry name" value="RodZ_C"/>
    <property type="match status" value="1"/>
</dbReference>
<dbReference type="Gene3D" id="1.10.260.40">
    <property type="entry name" value="lambda repressor-like DNA-binding domains"/>
    <property type="match status" value="1"/>
</dbReference>
<name>A0A445MWW2_9BACT</name>
<dbReference type="GO" id="GO:0003677">
    <property type="term" value="F:DNA binding"/>
    <property type="evidence" value="ECO:0007669"/>
    <property type="project" value="InterPro"/>
</dbReference>
<evidence type="ECO:0000256" key="2">
    <source>
        <dbReference type="SAM" id="Phobius"/>
    </source>
</evidence>
<dbReference type="InterPro" id="IPR025194">
    <property type="entry name" value="RodZ-like_C"/>
</dbReference>
<dbReference type="EMBL" id="OJIN01000117">
    <property type="protein sequence ID" value="SPD73958.1"/>
    <property type="molecule type" value="Genomic_DNA"/>
</dbReference>
<feature type="domain" description="Cytoskeleton protein RodZ-like C-terminal" evidence="3">
    <location>
        <begin position="252"/>
        <end position="317"/>
    </location>
</feature>